<proteinExistence type="predicted"/>
<comment type="caution">
    <text evidence="1">The sequence shown here is derived from an EMBL/GenBank/DDBJ whole genome shotgun (WGS) entry which is preliminary data.</text>
</comment>
<reference evidence="1" key="1">
    <citation type="submission" date="2022-04" db="EMBL/GenBank/DDBJ databases">
        <title>Jade perch genome.</title>
        <authorList>
            <person name="Chao B."/>
        </authorList>
    </citation>
    <scope>NUCLEOTIDE SEQUENCE</scope>
    <source>
        <strain evidence="1">CB-2022</strain>
    </source>
</reference>
<accession>A0ACB8VGW3</accession>
<name>A0ACB8VGW3_9TELE</name>
<evidence type="ECO:0000313" key="2">
    <source>
        <dbReference type="Proteomes" id="UP000831701"/>
    </source>
</evidence>
<dbReference type="Proteomes" id="UP000831701">
    <property type="component" value="Chromosome 21"/>
</dbReference>
<sequence>MQNMEAGSSSRMFTGLRQMLTCSVFLGRAASYHAASRAALMWSSTGVNVKGNTIVHSYYNNRDQLAHQEQRFRGRTSLFKEQISRGNASLQLTEVEGASIFSVCGTETTIPCTSSNTTLTKLIWRFNHSQIILIQTRTDRTVSEEWRQQVKDVSESGKLTLQELSSNQEGIYTCELRNEEETKITNTFLRTDNCQASIFSVCGTETTIPCTSSNTTLTKLIWRFNHSQIILIQTRTDRTVSEEWRQQVKDVSESGKLTLQELSSNQEGIYTCELRNEEEMKITNTFLRTDNCQENLTNIIMLVVTALLIFGLVVGLVYYKRKQGCQRDTEPNNDGTLDFKAPRSMCNSPGMDRESGPEKNRLRGGGDERKVKKPRKTNTVSDVGK</sequence>
<gene>
    <name evidence="1" type="ORF">L3Q82_004711</name>
</gene>
<protein>
    <submittedName>
        <fullName evidence="1">Uncharacterized protein</fullName>
    </submittedName>
</protein>
<dbReference type="EMBL" id="CM041551">
    <property type="protein sequence ID" value="KAI3354912.1"/>
    <property type="molecule type" value="Genomic_DNA"/>
</dbReference>
<evidence type="ECO:0000313" key="1">
    <source>
        <dbReference type="EMBL" id="KAI3354912.1"/>
    </source>
</evidence>
<organism evidence="1 2">
    <name type="scientific">Scortum barcoo</name>
    <name type="common">barcoo grunter</name>
    <dbReference type="NCBI Taxonomy" id="214431"/>
    <lineage>
        <taxon>Eukaryota</taxon>
        <taxon>Metazoa</taxon>
        <taxon>Chordata</taxon>
        <taxon>Craniata</taxon>
        <taxon>Vertebrata</taxon>
        <taxon>Euteleostomi</taxon>
        <taxon>Actinopterygii</taxon>
        <taxon>Neopterygii</taxon>
        <taxon>Teleostei</taxon>
        <taxon>Neoteleostei</taxon>
        <taxon>Acanthomorphata</taxon>
        <taxon>Eupercaria</taxon>
        <taxon>Centrarchiformes</taxon>
        <taxon>Terapontoidei</taxon>
        <taxon>Terapontidae</taxon>
        <taxon>Scortum</taxon>
    </lineage>
</organism>
<keyword evidence="2" id="KW-1185">Reference proteome</keyword>